<feature type="transmembrane region" description="Helical" evidence="1">
    <location>
        <begin position="155"/>
        <end position="172"/>
    </location>
</feature>
<evidence type="ECO:0000256" key="1">
    <source>
        <dbReference type="SAM" id="Phobius"/>
    </source>
</evidence>
<keyword evidence="1" id="KW-1133">Transmembrane helix</keyword>
<sequence>MGEVAVKRFEGLAKPSTLAAGAAFLVGGILDQAMRLTGEPVSELVQTPLFAVRSLALLGGALLLILSLVAIYERHAKQIGPFGFSAAIMAGTGTILISGQFWAEAFLYPTLGRVAPDLLDGAERPGSYAFGLLLTAAVFGVGWMLLGAAILRARVYRVLPAVFILAGGAVSLLPGQALGQLVLGVGLVLLSFSPTYRKHEGPQRQGSQPH</sequence>
<feature type="transmembrane region" description="Helical" evidence="1">
    <location>
        <begin position="84"/>
        <end position="108"/>
    </location>
</feature>
<keyword evidence="1" id="KW-0472">Membrane</keyword>
<protein>
    <recommendedName>
        <fullName evidence="4">DUF4386 domain-containing protein</fullName>
    </recommendedName>
</protein>
<accession>A0A2S3Z647</accession>
<evidence type="ECO:0008006" key="4">
    <source>
        <dbReference type="Google" id="ProtNLM"/>
    </source>
</evidence>
<dbReference type="EMBL" id="PPXF01000064">
    <property type="protein sequence ID" value="POH60027.1"/>
    <property type="molecule type" value="Genomic_DNA"/>
</dbReference>
<feature type="transmembrane region" description="Helical" evidence="1">
    <location>
        <begin position="12"/>
        <end position="30"/>
    </location>
</feature>
<comment type="caution">
    <text evidence="2">The sequence shown here is derived from an EMBL/GenBank/DDBJ whole genome shotgun (WGS) entry which is preliminary data.</text>
</comment>
<name>A0A2S3Z647_9MICO</name>
<evidence type="ECO:0000313" key="3">
    <source>
        <dbReference type="Proteomes" id="UP000237104"/>
    </source>
</evidence>
<organism evidence="2 3">
    <name type="scientific">Cryobacterium zongtaii</name>
    <dbReference type="NCBI Taxonomy" id="1259217"/>
    <lineage>
        <taxon>Bacteria</taxon>
        <taxon>Bacillati</taxon>
        <taxon>Actinomycetota</taxon>
        <taxon>Actinomycetes</taxon>
        <taxon>Micrococcales</taxon>
        <taxon>Microbacteriaceae</taxon>
        <taxon>Cryobacterium</taxon>
    </lineage>
</organism>
<reference evidence="2 3" key="1">
    <citation type="submission" date="2018-01" db="EMBL/GenBank/DDBJ databases">
        <title>Cryobacterium sp. nov., from glaciers in China.</title>
        <authorList>
            <person name="Liu Q."/>
            <person name="Xin Y.-H."/>
        </authorList>
    </citation>
    <scope>NUCLEOTIDE SEQUENCE [LARGE SCALE GENOMIC DNA]</scope>
    <source>
        <strain evidence="2 3">TMB1-8</strain>
    </source>
</reference>
<proteinExistence type="predicted"/>
<feature type="transmembrane region" description="Helical" evidence="1">
    <location>
        <begin position="128"/>
        <end position="148"/>
    </location>
</feature>
<feature type="transmembrane region" description="Helical" evidence="1">
    <location>
        <begin position="50"/>
        <end position="72"/>
    </location>
</feature>
<dbReference type="Proteomes" id="UP000237104">
    <property type="component" value="Unassembled WGS sequence"/>
</dbReference>
<evidence type="ECO:0000313" key="2">
    <source>
        <dbReference type="EMBL" id="POH60027.1"/>
    </source>
</evidence>
<dbReference type="AlphaFoldDB" id="A0A2S3Z647"/>
<gene>
    <name evidence="2" type="ORF">C3B59_16485</name>
</gene>
<keyword evidence="1" id="KW-0812">Transmembrane</keyword>